<dbReference type="Proteomes" id="UP000316270">
    <property type="component" value="Chromosome 7"/>
</dbReference>
<evidence type="ECO:0000256" key="1">
    <source>
        <dbReference type="SAM" id="MobiDB-lite"/>
    </source>
</evidence>
<keyword evidence="3" id="KW-1185">Reference proteome</keyword>
<feature type="compositionally biased region" description="Acidic residues" evidence="1">
    <location>
        <begin position="79"/>
        <end position="93"/>
    </location>
</feature>
<reference evidence="2 3" key="1">
    <citation type="submission" date="2019-07" db="EMBL/GenBank/DDBJ databases">
        <title>Finished genome of Venturia effusa.</title>
        <authorList>
            <person name="Young C.A."/>
            <person name="Cox M.P."/>
            <person name="Ganley A.R.D."/>
            <person name="David W.J."/>
        </authorList>
    </citation>
    <scope>NUCLEOTIDE SEQUENCE [LARGE SCALE GENOMIC DNA]</scope>
    <source>
        <strain evidence="3">albino</strain>
    </source>
</reference>
<dbReference type="AlphaFoldDB" id="A0A517L994"/>
<sequence length="204" mass="21598">MQPHHQPTPPRIPQEKITEFTHWTREQDPLIARAHLINHDLDVLAAARGYIRSRQNARVSSGPVLTQGRDGGDAGVIDATEDEEKEKEGEDDEALDYWHHSAVAEMGSGSAFDGEDGSGNGSGNGNRQRGAGAVRTRTDSGVQDATVGTGNVAGAQVVLTTNIAPAPAAELSRSDDGGRANFFFDGIPPFDGEGEDPIDKMSVG</sequence>
<evidence type="ECO:0000313" key="2">
    <source>
        <dbReference type="EMBL" id="QDS72199.1"/>
    </source>
</evidence>
<feature type="region of interest" description="Disordered" evidence="1">
    <location>
        <begin position="107"/>
        <end position="147"/>
    </location>
</feature>
<dbReference type="EMBL" id="CP042191">
    <property type="protein sequence ID" value="QDS72199.1"/>
    <property type="molecule type" value="Genomic_DNA"/>
</dbReference>
<accession>A0A517L994</accession>
<name>A0A517L994_9PEZI</name>
<feature type="region of interest" description="Disordered" evidence="1">
    <location>
        <begin position="55"/>
        <end position="93"/>
    </location>
</feature>
<gene>
    <name evidence="2" type="ORF">FKW77_005163</name>
</gene>
<evidence type="ECO:0000313" key="3">
    <source>
        <dbReference type="Proteomes" id="UP000316270"/>
    </source>
</evidence>
<protein>
    <submittedName>
        <fullName evidence="2">Uncharacterized protein</fullName>
    </submittedName>
</protein>
<organism evidence="2 3">
    <name type="scientific">Venturia effusa</name>
    <dbReference type="NCBI Taxonomy" id="50376"/>
    <lineage>
        <taxon>Eukaryota</taxon>
        <taxon>Fungi</taxon>
        <taxon>Dikarya</taxon>
        <taxon>Ascomycota</taxon>
        <taxon>Pezizomycotina</taxon>
        <taxon>Dothideomycetes</taxon>
        <taxon>Pleosporomycetidae</taxon>
        <taxon>Venturiales</taxon>
        <taxon>Venturiaceae</taxon>
        <taxon>Venturia</taxon>
    </lineage>
</organism>
<proteinExistence type="predicted"/>
<feature type="region of interest" description="Disordered" evidence="1">
    <location>
        <begin position="169"/>
        <end position="204"/>
    </location>
</feature>